<dbReference type="GO" id="GO:0015074">
    <property type="term" value="P:DNA integration"/>
    <property type="evidence" value="ECO:0007669"/>
    <property type="project" value="InterPro"/>
</dbReference>
<dbReference type="Gene3D" id="3.30.70.270">
    <property type="match status" value="2"/>
</dbReference>
<dbReference type="GO" id="GO:0003676">
    <property type="term" value="F:nucleic acid binding"/>
    <property type="evidence" value="ECO:0007669"/>
    <property type="project" value="InterPro"/>
</dbReference>
<dbReference type="InterPro" id="IPR012337">
    <property type="entry name" value="RNaseH-like_sf"/>
</dbReference>
<dbReference type="PANTHER" id="PTHR37984">
    <property type="entry name" value="PROTEIN CBG26694"/>
    <property type="match status" value="1"/>
</dbReference>
<dbReference type="InterPro" id="IPR001584">
    <property type="entry name" value="Integrase_cat-core"/>
</dbReference>
<dbReference type="SUPFAM" id="SSF56672">
    <property type="entry name" value="DNA/RNA polymerases"/>
    <property type="match status" value="1"/>
</dbReference>
<keyword evidence="4" id="KW-1185">Reference proteome</keyword>
<feature type="domain" description="Integrase catalytic" evidence="2">
    <location>
        <begin position="271"/>
        <end position="442"/>
    </location>
</feature>
<proteinExistence type="predicted"/>
<sequence>MRKSDIPLTAVSTPSVMLLEWLVMPQGLSNNPATFNRLVTQLFRPLRTFAQTYFDDIFVHSRADGGQTAMEVHLKHLRRVLEVMRANKLYVNIDKCVFAAEEINVLGSFVSRVGVRADPGKVKTIAVWPTPRSQKDLRKWLGLANYLHKNSAGYAELARPLSNLLKKDTDWVWEHQHQDAFDSIKARLRHAPVLALPDETTTFSVVCDAPDYAIGCALLQKDDEGHERVISFQSRQQKAAERNYPVHDKELLAMNGWRGGCHFFAEYNFRVEYKPGKLNVLSDALSRRPDYELAHVSRVTTDLYDQIRLAYQEDENYTPLSTGFRLKVTEKQVAQLFLDSVFRNHGIPETIVSDKDPRFMGAFWDSLFQLFRTKLTKPTADHPQTDDQTEPVNRVLEDTLHSICAEAPRSWSYQLPMVEFALNNAVHASTGFTSFLWLILHSTIRYTHQRFFTPFYLNGLRHPQVPLTLRGGAVASIMASIISGGEARKALSSLVSDIEPESLKDSCRRL</sequence>
<evidence type="ECO:0000313" key="3">
    <source>
        <dbReference type="EMBL" id="POM77753.1"/>
    </source>
</evidence>
<dbReference type="CDD" id="cd09274">
    <property type="entry name" value="RNase_HI_RT_Ty3"/>
    <property type="match status" value="1"/>
</dbReference>
<dbReference type="EMBL" id="NCKW01002357">
    <property type="protein sequence ID" value="POM77753.1"/>
    <property type="molecule type" value="Genomic_DNA"/>
</dbReference>
<dbReference type="FunFam" id="3.30.70.270:FF:000063">
    <property type="entry name" value="Zinc knuckle domaincontaining protein"/>
    <property type="match status" value="1"/>
</dbReference>
<dbReference type="InterPro" id="IPR043128">
    <property type="entry name" value="Rev_trsase/Diguanyl_cyclase"/>
</dbReference>
<dbReference type="InterPro" id="IPR043502">
    <property type="entry name" value="DNA/RNA_pol_sf"/>
</dbReference>
<evidence type="ECO:0000259" key="2">
    <source>
        <dbReference type="PROSITE" id="PS50994"/>
    </source>
</evidence>
<accession>A0A2P4YIZ1</accession>
<protein>
    <submittedName>
        <fullName evidence="3">Gag/polymerase/env Polyprotein</fullName>
    </submittedName>
</protein>
<dbReference type="InterPro" id="IPR041577">
    <property type="entry name" value="RT_RNaseH_2"/>
</dbReference>
<dbReference type="Gene3D" id="3.10.10.10">
    <property type="entry name" value="HIV Type 1 Reverse Transcriptase, subunit A, domain 1"/>
    <property type="match status" value="1"/>
</dbReference>
<dbReference type="Proteomes" id="UP000237271">
    <property type="component" value="Unassembled WGS sequence"/>
</dbReference>
<evidence type="ECO:0000256" key="1">
    <source>
        <dbReference type="ARBA" id="ARBA00023268"/>
    </source>
</evidence>
<dbReference type="InterPro" id="IPR050951">
    <property type="entry name" value="Retrovirus_Pol_polyprotein"/>
</dbReference>
<dbReference type="InterPro" id="IPR000477">
    <property type="entry name" value="RT_dom"/>
</dbReference>
<dbReference type="GO" id="GO:0003824">
    <property type="term" value="F:catalytic activity"/>
    <property type="evidence" value="ECO:0007669"/>
    <property type="project" value="UniProtKB-KW"/>
</dbReference>
<dbReference type="CDD" id="cd01647">
    <property type="entry name" value="RT_LTR"/>
    <property type="match status" value="1"/>
</dbReference>
<dbReference type="Pfam" id="PF17919">
    <property type="entry name" value="RT_RNaseH_2"/>
    <property type="match status" value="1"/>
</dbReference>
<comment type="caution">
    <text evidence="3">The sequence shown here is derived from an EMBL/GenBank/DDBJ whole genome shotgun (WGS) entry which is preliminary data.</text>
</comment>
<dbReference type="InterPro" id="IPR036397">
    <property type="entry name" value="RNaseH_sf"/>
</dbReference>
<keyword evidence="1" id="KW-0511">Multifunctional enzyme</keyword>
<dbReference type="OrthoDB" id="64311at2759"/>
<dbReference type="PROSITE" id="PS50994">
    <property type="entry name" value="INTEGRASE"/>
    <property type="match status" value="1"/>
</dbReference>
<dbReference type="PANTHER" id="PTHR37984:SF5">
    <property type="entry name" value="PROTEIN NYNRIN-LIKE"/>
    <property type="match status" value="1"/>
</dbReference>
<dbReference type="AlphaFoldDB" id="A0A2P4YIZ1"/>
<dbReference type="Pfam" id="PF00078">
    <property type="entry name" value="RVT_1"/>
    <property type="match status" value="1"/>
</dbReference>
<gene>
    <name evidence="3" type="ORF">PHPALM_4812</name>
</gene>
<reference evidence="3 4" key="1">
    <citation type="journal article" date="2017" name="Genome Biol. Evol.">
        <title>Phytophthora megakarya and P. palmivora, closely related causal agents of cacao black pod rot, underwent increases in genome sizes and gene numbers by different mechanisms.</title>
        <authorList>
            <person name="Ali S.S."/>
            <person name="Shao J."/>
            <person name="Lary D.J."/>
            <person name="Kronmiller B."/>
            <person name="Shen D."/>
            <person name="Strem M.D."/>
            <person name="Amoako-Attah I."/>
            <person name="Akrofi A.Y."/>
            <person name="Begoude B.A."/>
            <person name="Ten Hoopen G.M."/>
            <person name="Coulibaly K."/>
            <person name="Kebe B.I."/>
            <person name="Melnick R.L."/>
            <person name="Guiltinan M.J."/>
            <person name="Tyler B.M."/>
            <person name="Meinhardt L.W."/>
            <person name="Bailey B.A."/>
        </authorList>
    </citation>
    <scope>NUCLEOTIDE SEQUENCE [LARGE SCALE GENOMIC DNA]</scope>
    <source>
        <strain evidence="4">sbr112.9</strain>
    </source>
</reference>
<dbReference type="SUPFAM" id="SSF53098">
    <property type="entry name" value="Ribonuclease H-like"/>
    <property type="match status" value="1"/>
</dbReference>
<name>A0A2P4YIZ1_9STRA</name>
<evidence type="ECO:0000313" key="4">
    <source>
        <dbReference type="Proteomes" id="UP000237271"/>
    </source>
</evidence>
<organism evidence="3 4">
    <name type="scientific">Phytophthora palmivora</name>
    <dbReference type="NCBI Taxonomy" id="4796"/>
    <lineage>
        <taxon>Eukaryota</taxon>
        <taxon>Sar</taxon>
        <taxon>Stramenopiles</taxon>
        <taxon>Oomycota</taxon>
        <taxon>Peronosporomycetes</taxon>
        <taxon>Peronosporales</taxon>
        <taxon>Peronosporaceae</taxon>
        <taxon>Phytophthora</taxon>
    </lineage>
</organism>
<dbReference type="Gene3D" id="3.30.420.10">
    <property type="entry name" value="Ribonuclease H-like superfamily/Ribonuclease H"/>
    <property type="match status" value="1"/>
</dbReference>